<comment type="caution">
    <text evidence="3">The sequence shown here is derived from an EMBL/GenBank/DDBJ whole genome shotgun (WGS) entry which is preliminary data.</text>
</comment>
<evidence type="ECO:0000256" key="2">
    <source>
        <dbReference type="SAM" id="MobiDB-lite"/>
    </source>
</evidence>
<comment type="similarity">
    <text evidence="1">Belongs to the FAM219 family.</text>
</comment>
<name>A0AAV2GWW8_LYMST</name>
<dbReference type="Pfam" id="PF15260">
    <property type="entry name" value="FAM219A"/>
    <property type="match status" value="1"/>
</dbReference>
<evidence type="ECO:0000313" key="3">
    <source>
        <dbReference type="EMBL" id="CAL1525935.1"/>
    </source>
</evidence>
<keyword evidence="4" id="KW-1185">Reference proteome</keyword>
<feature type="compositionally biased region" description="Basic and acidic residues" evidence="2">
    <location>
        <begin position="36"/>
        <end position="52"/>
    </location>
</feature>
<dbReference type="EMBL" id="CAXITT010000001">
    <property type="protein sequence ID" value="CAL1525935.1"/>
    <property type="molecule type" value="Genomic_DNA"/>
</dbReference>
<dbReference type="PANTHER" id="PTHR31281">
    <property type="entry name" value="PROTEIN FAM219A"/>
    <property type="match status" value="1"/>
</dbReference>
<protein>
    <recommendedName>
        <fullName evidence="5">Protein FAM219A</fullName>
    </recommendedName>
</protein>
<feature type="compositionally biased region" description="Polar residues" evidence="2">
    <location>
        <begin position="16"/>
        <end position="31"/>
    </location>
</feature>
<dbReference type="AlphaFoldDB" id="A0AAV2GWW8"/>
<sequence length="171" mass="19383">MESMEDSGIDSDQKSHNGYQPVQSSMKSSSYKALKKTSELQKKIERQRDLARRSLAASVSEQQQKKSSIVSRSRLTVPINYSRVTQKDINMASSSTDHQPLVAIMSDESEEDEFDLPRLPKAAHKEITEQLIKDGYNLDLEPDDEDLDLIPPRPLNERCSCCNLPRTCLIQ</sequence>
<accession>A0AAV2GWW8</accession>
<evidence type="ECO:0008006" key="5">
    <source>
        <dbReference type="Google" id="ProtNLM"/>
    </source>
</evidence>
<evidence type="ECO:0000256" key="1">
    <source>
        <dbReference type="ARBA" id="ARBA00010549"/>
    </source>
</evidence>
<feature type="region of interest" description="Disordered" evidence="2">
    <location>
        <begin position="1"/>
        <end position="71"/>
    </location>
</feature>
<evidence type="ECO:0000313" key="4">
    <source>
        <dbReference type="Proteomes" id="UP001497497"/>
    </source>
</evidence>
<organism evidence="3 4">
    <name type="scientific">Lymnaea stagnalis</name>
    <name type="common">Great pond snail</name>
    <name type="synonym">Helix stagnalis</name>
    <dbReference type="NCBI Taxonomy" id="6523"/>
    <lineage>
        <taxon>Eukaryota</taxon>
        <taxon>Metazoa</taxon>
        <taxon>Spiralia</taxon>
        <taxon>Lophotrochozoa</taxon>
        <taxon>Mollusca</taxon>
        <taxon>Gastropoda</taxon>
        <taxon>Heterobranchia</taxon>
        <taxon>Euthyneura</taxon>
        <taxon>Panpulmonata</taxon>
        <taxon>Hygrophila</taxon>
        <taxon>Lymnaeoidea</taxon>
        <taxon>Lymnaeidae</taxon>
        <taxon>Lymnaea</taxon>
    </lineage>
</organism>
<feature type="compositionally biased region" description="Polar residues" evidence="2">
    <location>
        <begin position="57"/>
        <end position="71"/>
    </location>
</feature>
<dbReference type="Proteomes" id="UP001497497">
    <property type="component" value="Unassembled WGS sequence"/>
</dbReference>
<proteinExistence type="inferred from homology"/>
<dbReference type="PANTHER" id="PTHR31281:SF3">
    <property type="entry name" value="PROTEIN FAM219A"/>
    <property type="match status" value="1"/>
</dbReference>
<gene>
    <name evidence="3" type="ORF">GSLYS_00000112001</name>
</gene>
<reference evidence="3 4" key="1">
    <citation type="submission" date="2024-04" db="EMBL/GenBank/DDBJ databases">
        <authorList>
            <consortium name="Genoscope - CEA"/>
            <person name="William W."/>
        </authorList>
    </citation>
    <scope>NUCLEOTIDE SEQUENCE [LARGE SCALE GENOMIC DNA]</scope>
</reference>
<dbReference type="InterPro" id="IPR029339">
    <property type="entry name" value="FAM219"/>
</dbReference>